<dbReference type="RefSeq" id="WP_188669979.1">
    <property type="nucleotide sequence ID" value="NZ_BMKA01000001.1"/>
</dbReference>
<evidence type="ECO:0000256" key="3">
    <source>
        <dbReference type="ARBA" id="ARBA00023285"/>
    </source>
</evidence>
<dbReference type="InterPro" id="IPR002933">
    <property type="entry name" value="Peptidase_M20"/>
</dbReference>
<dbReference type="CDD" id="cd03894">
    <property type="entry name" value="M20_ArgE"/>
    <property type="match status" value="1"/>
</dbReference>
<evidence type="ECO:0000256" key="2">
    <source>
        <dbReference type="ARBA" id="ARBA00022801"/>
    </source>
</evidence>
<dbReference type="Pfam" id="PF07687">
    <property type="entry name" value="M20_dimer"/>
    <property type="match status" value="1"/>
</dbReference>
<dbReference type="NCBIfam" id="TIGR01892">
    <property type="entry name" value="AcOrn-deacetyl"/>
    <property type="match status" value="1"/>
</dbReference>
<reference evidence="5" key="2">
    <citation type="submission" date="2020-09" db="EMBL/GenBank/DDBJ databases">
        <authorList>
            <person name="Sun Q."/>
            <person name="Zhou Y."/>
        </authorList>
    </citation>
    <scope>NUCLEOTIDE SEQUENCE</scope>
    <source>
        <strain evidence="5">CGMCC 1.15880</strain>
    </source>
</reference>
<organism evidence="5 6">
    <name type="scientific">Neptunicoccus cionae</name>
    <dbReference type="NCBI Taxonomy" id="2035344"/>
    <lineage>
        <taxon>Bacteria</taxon>
        <taxon>Pseudomonadati</taxon>
        <taxon>Pseudomonadota</taxon>
        <taxon>Alphaproteobacteria</taxon>
        <taxon>Rhodobacterales</taxon>
        <taxon>Paracoccaceae</taxon>
        <taxon>Neptunicoccus</taxon>
    </lineage>
</organism>
<dbReference type="InterPro" id="IPR050072">
    <property type="entry name" value="Peptidase_M20A"/>
</dbReference>
<keyword evidence="6" id="KW-1185">Reference proteome</keyword>
<evidence type="ECO:0000259" key="4">
    <source>
        <dbReference type="Pfam" id="PF07687"/>
    </source>
</evidence>
<name>A0A916QR88_9RHOB</name>
<dbReference type="SUPFAM" id="SSF55031">
    <property type="entry name" value="Bacterial exopeptidase dimerisation domain"/>
    <property type="match status" value="1"/>
</dbReference>
<dbReference type="AlphaFoldDB" id="A0A916QR88"/>
<comment type="caution">
    <text evidence="5">The sequence shown here is derived from an EMBL/GenBank/DDBJ whole genome shotgun (WGS) entry which is preliminary data.</text>
</comment>
<evidence type="ECO:0000256" key="1">
    <source>
        <dbReference type="ARBA" id="ARBA00022723"/>
    </source>
</evidence>
<keyword evidence="3" id="KW-0170">Cobalt</keyword>
<evidence type="ECO:0000313" key="5">
    <source>
        <dbReference type="EMBL" id="GGA05591.1"/>
    </source>
</evidence>
<reference evidence="5" key="1">
    <citation type="journal article" date="2014" name="Int. J. Syst. Evol. Microbiol.">
        <title>Complete genome sequence of Corynebacterium casei LMG S-19264T (=DSM 44701T), isolated from a smear-ripened cheese.</title>
        <authorList>
            <consortium name="US DOE Joint Genome Institute (JGI-PGF)"/>
            <person name="Walter F."/>
            <person name="Albersmeier A."/>
            <person name="Kalinowski J."/>
            <person name="Ruckert C."/>
        </authorList>
    </citation>
    <scope>NUCLEOTIDE SEQUENCE</scope>
    <source>
        <strain evidence="5">CGMCC 1.15880</strain>
    </source>
</reference>
<dbReference type="Gene3D" id="3.30.70.360">
    <property type="match status" value="1"/>
</dbReference>
<dbReference type="EMBL" id="BMKA01000001">
    <property type="protein sequence ID" value="GGA05591.1"/>
    <property type="molecule type" value="Genomic_DNA"/>
</dbReference>
<feature type="domain" description="Peptidase M20 dimerisation" evidence="4">
    <location>
        <begin position="173"/>
        <end position="281"/>
    </location>
</feature>
<protein>
    <submittedName>
        <fullName evidence="5">Acetylornithine deacetylase</fullName>
    </submittedName>
</protein>
<gene>
    <name evidence="5" type="ORF">GCM10011498_01550</name>
</gene>
<dbReference type="NCBIfam" id="NF005710">
    <property type="entry name" value="PRK07522.1"/>
    <property type="match status" value="1"/>
</dbReference>
<sequence length="384" mass="41509">MERMDKTLEILERLIAFPSISSESNRDLIDWIAAYLEPYGARCQITSDTDGKANIFATIGPDVDGGLILSGHTDVVPVAGQDWSADPFTMREEGGLLYGRGTCDMKGFIAAALALAPEFAAADLARPVHYAFTYDEEIGCLGARVLVDEMVKAGLKPSAAIIGEPTSMRIIEGHKGCCEYTTEFTGVEGHSSLPDLGVNALEYATRYVSKLMEIRQDLPARAPEGSRFDPPHTTLQICELHSGVAHNVIPNKAAVGWEMRPIQQSDRDYVRERIESFTRDVLLPEMKAKNPVANIEEIFASEVAGLEPDPDSEAVAIVRALTGGNETEVVSFGTEAGLFQQGGVSAVICGPGSIEQAHKPDEYVSRDQLAACLEMLGRVAGQLH</sequence>
<dbReference type="InterPro" id="IPR036264">
    <property type="entry name" value="Bact_exopeptidase_dim_dom"/>
</dbReference>
<evidence type="ECO:0000313" key="6">
    <source>
        <dbReference type="Proteomes" id="UP000628017"/>
    </source>
</evidence>
<dbReference type="Pfam" id="PF01546">
    <property type="entry name" value="Peptidase_M20"/>
    <property type="match status" value="1"/>
</dbReference>
<proteinExistence type="predicted"/>
<dbReference type="Proteomes" id="UP000628017">
    <property type="component" value="Unassembled WGS sequence"/>
</dbReference>
<dbReference type="GO" id="GO:0046872">
    <property type="term" value="F:metal ion binding"/>
    <property type="evidence" value="ECO:0007669"/>
    <property type="project" value="UniProtKB-KW"/>
</dbReference>
<dbReference type="GO" id="GO:0008777">
    <property type="term" value="F:acetylornithine deacetylase activity"/>
    <property type="evidence" value="ECO:0007669"/>
    <property type="project" value="TreeGrafter"/>
</dbReference>
<dbReference type="GO" id="GO:0006526">
    <property type="term" value="P:L-arginine biosynthetic process"/>
    <property type="evidence" value="ECO:0007669"/>
    <property type="project" value="InterPro"/>
</dbReference>
<dbReference type="Gene3D" id="3.40.630.10">
    <property type="entry name" value="Zn peptidases"/>
    <property type="match status" value="1"/>
</dbReference>
<keyword evidence="1" id="KW-0479">Metal-binding</keyword>
<dbReference type="SUPFAM" id="SSF53187">
    <property type="entry name" value="Zn-dependent exopeptidases"/>
    <property type="match status" value="1"/>
</dbReference>
<keyword evidence="2" id="KW-0378">Hydrolase</keyword>
<accession>A0A916QR88</accession>
<dbReference type="InterPro" id="IPR010169">
    <property type="entry name" value="AcOrn-deacetyl"/>
</dbReference>
<dbReference type="PANTHER" id="PTHR43808">
    <property type="entry name" value="ACETYLORNITHINE DEACETYLASE"/>
    <property type="match status" value="1"/>
</dbReference>
<dbReference type="PANTHER" id="PTHR43808:SF31">
    <property type="entry name" value="N-ACETYL-L-CITRULLINE DEACETYLASE"/>
    <property type="match status" value="1"/>
</dbReference>
<dbReference type="InterPro" id="IPR011650">
    <property type="entry name" value="Peptidase_M20_dimer"/>
</dbReference>